<keyword evidence="2" id="KW-1185">Reference proteome</keyword>
<dbReference type="KEGG" id="chh:A0O34_21530"/>
<dbReference type="AlphaFoldDB" id="A0A172Y155"/>
<accession>A0A172Y155</accession>
<reference evidence="1 2" key="1">
    <citation type="submission" date="2016-04" db="EMBL/GenBank/DDBJ databases">
        <title>Complete Genome Sequence of Chryseobacterium sp. IHBB 10212.</title>
        <authorList>
            <person name="Pal M."/>
            <person name="Swarnkar M.K."/>
            <person name="Kaushal K."/>
            <person name="Chhibber S."/>
            <person name="Singh A.K."/>
            <person name="Gulati A."/>
        </authorList>
    </citation>
    <scope>NUCLEOTIDE SEQUENCE [LARGE SCALE GENOMIC DNA]</scope>
    <source>
        <strain evidence="1 2">IHBB 10212</strain>
    </source>
</reference>
<sequence length="62" mass="7411">MKVEEKIIKLTDRDLDDLYKAFVIAMKELDRYEKVADRILSNRLEVLLKKIERQSHLHSAKI</sequence>
<name>A0A172Y155_9FLAO</name>
<evidence type="ECO:0000313" key="1">
    <source>
        <dbReference type="EMBL" id="ANF52944.1"/>
    </source>
</evidence>
<dbReference type="EMBL" id="CP015199">
    <property type="protein sequence ID" value="ANF52944.1"/>
    <property type="molecule type" value="Genomic_DNA"/>
</dbReference>
<dbReference type="Proteomes" id="UP000077824">
    <property type="component" value="Chromosome"/>
</dbReference>
<dbReference type="RefSeq" id="WP_066759244.1">
    <property type="nucleotide sequence ID" value="NZ_CP015199.1"/>
</dbReference>
<gene>
    <name evidence="1" type="ORF">A0O34_21530</name>
</gene>
<evidence type="ECO:0000313" key="2">
    <source>
        <dbReference type="Proteomes" id="UP000077824"/>
    </source>
</evidence>
<protein>
    <submittedName>
        <fullName evidence="1">Uncharacterized protein</fullName>
    </submittedName>
</protein>
<dbReference type="STRING" id="1685010.A0O34_21530"/>
<proteinExistence type="predicted"/>
<organism evidence="1 2">
    <name type="scientific">Chryseobacterium glaciei</name>
    <dbReference type="NCBI Taxonomy" id="1685010"/>
    <lineage>
        <taxon>Bacteria</taxon>
        <taxon>Pseudomonadati</taxon>
        <taxon>Bacteroidota</taxon>
        <taxon>Flavobacteriia</taxon>
        <taxon>Flavobacteriales</taxon>
        <taxon>Weeksellaceae</taxon>
        <taxon>Chryseobacterium group</taxon>
        <taxon>Chryseobacterium</taxon>
    </lineage>
</organism>